<dbReference type="InterPro" id="IPR039163">
    <property type="entry name" value="EMC7"/>
</dbReference>
<evidence type="ECO:0000256" key="6">
    <source>
        <dbReference type="SAM" id="Phobius"/>
    </source>
</evidence>
<dbReference type="EMBL" id="OU594943">
    <property type="protein sequence ID" value="CAG9284386.1"/>
    <property type="molecule type" value="Genomic_DNA"/>
</dbReference>
<dbReference type="AlphaFoldDB" id="A0A8J9X420"/>
<evidence type="ECO:0000256" key="2">
    <source>
        <dbReference type="ARBA" id="ARBA00022692"/>
    </source>
</evidence>
<reference evidence="8" key="1">
    <citation type="submission" date="2022-02" db="EMBL/GenBank/DDBJ databases">
        <authorList>
            <person name="Giguere J D."/>
        </authorList>
    </citation>
    <scope>NUCLEOTIDE SEQUENCE</scope>
    <source>
        <strain evidence="8">CCAP 1055/1</strain>
    </source>
</reference>
<accession>A0A8J9X420</accession>
<sequence>DLKPFNITSRISLNQGEFSTYSQTDGSFKLHSIPPGIHALDVLSTTHHFSQIKIQLVEGDMDNPKCLEYAYPGASKKPASYPVVLKAIATYDYFEPRRGFSVFSMLKNPMFLMMAFSVGLMFLMPKMMEGLEPEERERMKQQME</sequence>
<evidence type="ECO:0000259" key="7">
    <source>
        <dbReference type="Pfam" id="PF09430"/>
    </source>
</evidence>
<dbReference type="InterPro" id="IPR019008">
    <property type="entry name" value="Beta_sandwich_EMC7"/>
</dbReference>
<feature type="non-terminal residue" evidence="8">
    <location>
        <position position="144"/>
    </location>
</feature>
<dbReference type="Proteomes" id="UP000836788">
    <property type="component" value="Chromosome 2"/>
</dbReference>
<gene>
    <name evidence="8" type="ORF">PTTT1_LOCUS25790</name>
</gene>
<evidence type="ECO:0000313" key="8">
    <source>
        <dbReference type="EMBL" id="CAG9284386.1"/>
    </source>
</evidence>
<dbReference type="Pfam" id="PF09430">
    <property type="entry name" value="EMC7_beta-sandw"/>
    <property type="match status" value="1"/>
</dbReference>
<keyword evidence="3" id="KW-0732">Signal</keyword>
<evidence type="ECO:0000256" key="4">
    <source>
        <dbReference type="ARBA" id="ARBA00022989"/>
    </source>
</evidence>
<feature type="non-terminal residue" evidence="8">
    <location>
        <position position="1"/>
    </location>
</feature>
<evidence type="ECO:0000256" key="1">
    <source>
        <dbReference type="ARBA" id="ARBA00004167"/>
    </source>
</evidence>
<keyword evidence="4 6" id="KW-1133">Transmembrane helix</keyword>
<dbReference type="PANTHER" id="PTHR13605:SF4">
    <property type="entry name" value="ER MEMBRANE PROTEIN COMPLEX SUBUNIT 7"/>
    <property type="match status" value="1"/>
</dbReference>
<evidence type="ECO:0000256" key="5">
    <source>
        <dbReference type="ARBA" id="ARBA00023136"/>
    </source>
</evidence>
<feature type="domain" description="ER membrane protein complex subunit 7 beta-sandwich" evidence="7">
    <location>
        <begin position="8"/>
        <end position="113"/>
    </location>
</feature>
<feature type="transmembrane region" description="Helical" evidence="6">
    <location>
        <begin position="106"/>
        <end position="124"/>
    </location>
</feature>
<proteinExistence type="predicted"/>
<dbReference type="GO" id="GO:0072546">
    <property type="term" value="C:EMC complex"/>
    <property type="evidence" value="ECO:0007669"/>
    <property type="project" value="TreeGrafter"/>
</dbReference>
<name>A0A8J9X420_PHATR</name>
<evidence type="ECO:0000256" key="3">
    <source>
        <dbReference type="ARBA" id="ARBA00022729"/>
    </source>
</evidence>
<protein>
    <recommendedName>
        <fullName evidence="7">ER membrane protein complex subunit 7 beta-sandwich domain-containing protein</fullName>
    </recommendedName>
</protein>
<keyword evidence="2 6" id="KW-0812">Transmembrane</keyword>
<dbReference type="PANTHER" id="PTHR13605">
    <property type="entry name" value="ER MEMBRANE PROTEIN COMPLEX SUBUNIT 7"/>
    <property type="match status" value="1"/>
</dbReference>
<keyword evidence="5 6" id="KW-0472">Membrane</keyword>
<organism evidence="8">
    <name type="scientific">Phaeodactylum tricornutum</name>
    <name type="common">Diatom</name>
    <dbReference type="NCBI Taxonomy" id="2850"/>
    <lineage>
        <taxon>Eukaryota</taxon>
        <taxon>Sar</taxon>
        <taxon>Stramenopiles</taxon>
        <taxon>Ochrophyta</taxon>
        <taxon>Bacillariophyta</taxon>
        <taxon>Bacillariophyceae</taxon>
        <taxon>Bacillariophycidae</taxon>
        <taxon>Naviculales</taxon>
        <taxon>Phaeodactylaceae</taxon>
        <taxon>Phaeodactylum</taxon>
    </lineage>
</organism>
<comment type="subcellular location">
    <subcellularLocation>
        <location evidence="1">Membrane</location>
        <topology evidence="1">Single-pass membrane protein</topology>
    </subcellularLocation>
</comment>